<dbReference type="Proteomes" id="UP000011721">
    <property type="component" value="Chromosome"/>
</dbReference>
<reference evidence="6" key="1">
    <citation type="journal article" date="2013" name="Stand. Genomic Sci.">
        <title>Complete genome sequence of Desulfocapsa sulfexigens, a marine deltaproteobacterium specialized in disproportionating inorganic sulfur compounds.</title>
        <authorList>
            <person name="Finster K.W."/>
            <person name="Kjeldsen K.U."/>
            <person name="Kube M."/>
            <person name="Reinhardt R."/>
            <person name="Mussmann M."/>
            <person name="Amann R."/>
            <person name="Schreiber L."/>
        </authorList>
    </citation>
    <scope>NUCLEOTIDE SEQUENCE [LARGE SCALE GENOMIC DNA]</scope>
    <source>
        <strain evidence="6">DSM 10523 / SB164P1</strain>
    </source>
</reference>
<sequence length="201" mass="21716">MQPIKNETIAVNGSPINILMAGDHSQTPLLFLHGKAFQAETWQQLGTIQAAIDAGFPILALDFPGFGKSPESDTTPETVINGVLEATGIKSIIMVAPSMSGKIAIEYALANPHRIAGLVLIGAVGVQENRENLCKLPPRTLLIWGENDQISAPANGALLNREIPGSEFVIFKNAPHPCYLEQPAFWHDTLLNFAQKVTKQN</sequence>
<name>M1NZD4_DESSD</name>
<proteinExistence type="inferred from homology"/>
<comment type="similarity">
    <text evidence="3">Belongs to the AB hydrolase superfamily. ABHD14 family.</text>
</comment>
<dbReference type="AlphaFoldDB" id="M1NZD4"/>
<gene>
    <name evidence="5" type="ordered locus">UWK_00020</name>
</gene>
<evidence type="ECO:0000259" key="4">
    <source>
        <dbReference type="Pfam" id="PF00561"/>
    </source>
</evidence>
<keyword evidence="5" id="KW-0378">Hydrolase</keyword>
<evidence type="ECO:0000256" key="1">
    <source>
        <dbReference type="ARBA" id="ARBA00004496"/>
    </source>
</evidence>
<dbReference type="PANTHER" id="PTHR46197:SF3">
    <property type="entry name" value="AB HYDROLASE-1 DOMAIN-CONTAINING PROTEIN"/>
    <property type="match status" value="1"/>
</dbReference>
<dbReference type="PANTHER" id="PTHR46197">
    <property type="entry name" value="PROTEIN ABHD14B-LIKE"/>
    <property type="match status" value="1"/>
</dbReference>
<organism evidence="5 6">
    <name type="scientific">Desulfocapsa sulfexigens (strain DSM 10523 / SB164P1)</name>
    <dbReference type="NCBI Taxonomy" id="1167006"/>
    <lineage>
        <taxon>Bacteria</taxon>
        <taxon>Pseudomonadati</taxon>
        <taxon>Thermodesulfobacteriota</taxon>
        <taxon>Desulfobulbia</taxon>
        <taxon>Desulfobulbales</taxon>
        <taxon>Desulfocapsaceae</taxon>
        <taxon>Desulfocapsa</taxon>
    </lineage>
</organism>
<dbReference type="GO" id="GO:0016787">
    <property type="term" value="F:hydrolase activity"/>
    <property type="evidence" value="ECO:0007669"/>
    <property type="project" value="UniProtKB-KW"/>
</dbReference>
<dbReference type="Pfam" id="PF00561">
    <property type="entry name" value="Abhydrolase_1"/>
    <property type="match status" value="1"/>
</dbReference>
<dbReference type="GO" id="GO:0005737">
    <property type="term" value="C:cytoplasm"/>
    <property type="evidence" value="ECO:0007669"/>
    <property type="project" value="UniProtKB-SubCell"/>
</dbReference>
<dbReference type="STRING" id="1167006.UWK_00020"/>
<dbReference type="EMBL" id="CP003985">
    <property type="protein sequence ID" value="AGF76608.1"/>
    <property type="molecule type" value="Genomic_DNA"/>
</dbReference>
<protein>
    <submittedName>
        <fullName evidence="5">Putative hydrolase or acyltransferase of alpha/beta superfamily</fullName>
    </submittedName>
</protein>
<evidence type="ECO:0000256" key="2">
    <source>
        <dbReference type="ARBA" id="ARBA00022490"/>
    </source>
</evidence>
<dbReference type="HOGENOM" id="CLU_020336_28_1_7"/>
<comment type="subcellular location">
    <subcellularLocation>
        <location evidence="1">Cytoplasm</location>
    </subcellularLocation>
</comment>
<dbReference type="InterPro" id="IPR029058">
    <property type="entry name" value="AB_hydrolase_fold"/>
</dbReference>
<dbReference type="Gene3D" id="3.40.50.1820">
    <property type="entry name" value="alpha/beta hydrolase"/>
    <property type="match status" value="1"/>
</dbReference>
<feature type="domain" description="AB hydrolase-1" evidence="4">
    <location>
        <begin position="28"/>
        <end position="123"/>
    </location>
</feature>
<dbReference type="eggNOG" id="COG0596">
    <property type="taxonomic scope" value="Bacteria"/>
</dbReference>
<keyword evidence="5" id="KW-0808">Transferase</keyword>
<keyword evidence="6" id="KW-1185">Reference proteome</keyword>
<keyword evidence="2" id="KW-0963">Cytoplasm</keyword>
<dbReference type="OrthoDB" id="5431692at2"/>
<keyword evidence="5" id="KW-0012">Acyltransferase</keyword>
<dbReference type="InterPro" id="IPR000073">
    <property type="entry name" value="AB_hydrolase_1"/>
</dbReference>
<dbReference type="GO" id="GO:0016746">
    <property type="term" value="F:acyltransferase activity"/>
    <property type="evidence" value="ECO:0007669"/>
    <property type="project" value="UniProtKB-KW"/>
</dbReference>
<evidence type="ECO:0000313" key="6">
    <source>
        <dbReference type="Proteomes" id="UP000011721"/>
    </source>
</evidence>
<dbReference type="SUPFAM" id="SSF53474">
    <property type="entry name" value="alpha/beta-Hydrolases"/>
    <property type="match status" value="1"/>
</dbReference>
<dbReference type="KEGG" id="dsf:UWK_00020"/>
<dbReference type="RefSeq" id="WP_015402307.1">
    <property type="nucleotide sequence ID" value="NC_020304.1"/>
</dbReference>
<evidence type="ECO:0000313" key="5">
    <source>
        <dbReference type="EMBL" id="AGF76608.1"/>
    </source>
</evidence>
<evidence type="ECO:0000256" key="3">
    <source>
        <dbReference type="ARBA" id="ARBA00037942"/>
    </source>
</evidence>
<accession>M1NZD4</accession>